<dbReference type="OrthoDB" id="463944at2"/>
<dbReference type="AlphaFoldDB" id="B8HS51"/>
<dbReference type="Pfam" id="PF10517">
    <property type="entry name" value="DM13"/>
    <property type="match status" value="1"/>
</dbReference>
<sequence length="178" mass="18821">MKLKPLFHLSCFSLACLLVVGCSPQTSVNSTTSPTESSMATSPAMATPMPASTGTQMAQAQKVLSAGNLVSGEHPTSGRVQIVQQGNDRILELGPDFKTSDMGPDLVVILHRSPDVIGSTVPPAYPIKNGDYVLLAPLKSFSGAQRYPIPAEINLADYASAAVWCRRFNATFGAARLN</sequence>
<dbReference type="InterPro" id="IPR019545">
    <property type="entry name" value="DM13_domain"/>
</dbReference>
<dbReference type="PROSITE" id="PS51257">
    <property type="entry name" value="PROKAR_LIPOPROTEIN"/>
    <property type="match status" value="1"/>
</dbReference>
<dbReference type="EMBL" id="CP001344">
    <property type="protein sequence ID" value="ACL42710.1"/>
    <property type="molecule type" value="Genomic_DNA"/>
</dbReference>
<organism evidence="4">
    <name type="scientific">Cyanothece sp. (strain PCC 7425 / ATCC 29141)</name>
    <dbReference type="NCBI Taxonomy" id="395961"/>
    <lineage>
        <taxon>Bacteria</taxon>
        <taxon>Bacillati</taxon>
        <taxon>Cyanobacteriota</taxon>
        <taxon>Cyanophyceae</taxon>
        <taxon>Gomontiellales</taxon>
        <taxon>Cyanothecaceae</taxon>
        <taxon>Cyanothece</taxon>
    </lineage>
</organism>
<feature type="compositionally biased region" description="Low complexity" evidence="1">
    <location>
        <begin position="37"/>
        <end position="51"/>
    </location>
</feature>
<dbReference type="eggNOG" id="COG1672">
    <property type="taxonomic scope" value="Bacteria"/>
</dbReference>
<feature type="region of interest" description="Disordered" evidence="1">
    <location>
        <begin position="26"/>
        <end position="51"/>
    </location>
</feature>
<evidence type="ECO:0000256" key="2">
    <source>
        <dbReference type="SAM" id="SignalP"/>
    </source>
</evidence>
<name>B8HS51_CYAP4</name>
<dbReference type="HOGENOM" id="CLU_089192_0_0_3"/>
<feature type="compositionally biased region" description="Polar residues" evidence="1">
    <location>
        <begin position="26"/>
        <end position="36"/>
    </location>
</feature>
<protein>
    <recommendedName>
        <fullName evidence="3">DM13 domain-containing protein</fullName>
    </recommendedName>
</protein>
<evidence type="ECO:0000256" key="1">
    <source>
        <dbReference type="SAM" id="MobiDB-lite"/>
    </source>
</evidence>
<keyword evidence="2" id="KW-0732">Signal</keyword>
<dbReference type="PROSITE" id="PS51549">
    <property type="entry name" value="DM13"/>
    <property type="match status" value="1"/>
</dbReference>
<reference evidence="4" key="1">
    <citation type="submission" date="2009-01" db="EMBL/GenBank/DDBJ databases">
        <title>Complete sequence of chromosome Cyanothece sp. PCC 7425.</title>
        <authorList>
            <consortium name="US DOE Joint Genome Institute"/>
            <person name="Lucas S."/>
            <person name="Copeland A."/>
            <person name="Lapidus A."/>
            <person name="Glavina del Rio T."/>
            <person name="Dalin E."/>
            <person name="Tice H."/>
            <person name="Bruce D."/>
            <person name="Goodwin L."/>
            <person name="Pitluck S."/>
            <person name="Sims D."/>
            <person name="Meineke L."/>
            <person name="Brettin T."/>
            <person name="Detter J.C."/>
            <person name="Han C."/>
            <person name="Larimer F."/>
            <person name="Land M."/>
            <person name="Hauser L."/>
            <person name="Kyrpides N."/>
            <person name="Ovchinnikova G."/>
            <person name="Liberton M."/>
            <person name="Stoeckel J."/>
            <person name="Banerjee A."/>
            <person name="Singh A."/>
            <person name="Page L."/>
            <person name="Sato H."/>
            <person name="Zhao L."/>
            <person name="Sherman L."/>
            <person name="Pakrasi H."/>
            <person name="Richardson P."/>
        </authorList>
    </citation>
    <scope>NUCLEOTIDE SEQUENCE</scope>
    <source>
        <strain evidence="4">PCC 7425</strain>
    </source>
</reference>
<proteinExistence type="predicted"/>
<feature type="domain" description="DM13" evidence="3">
    <location>
        <begin position="62"/>
        <end position="178"/>
    </location>
</feature>
<evidence type="ECO:0000313" key="4">
    <source>
        <dbReference type="EMBL" id="ACL42710.1"/>
    </source>
</evidence>
<feature type="chain" id="PRO_5002871017" description="DM13 domain-containing protein" evidence="2">
    <location>
        <begin position="29"/>
        <end position="178"/>
    </location>
</feature>
<accession>B8HS51</accession>
<gene>
    <name evidence="4" type="ordered locus">Cyan7425_0316</name>
</gene>
<dbReference type="KEGG" id="cyn:Cyan7425_0316"/>
<evidence type="ECO:0000259" key="3">
    <source>
        <dbReference type="PROSITE" id="PS51549"/>
    </source>
</evidence>
<feature type="signal peptide" evidence="2">
    <location>
        <begin position="1"/>
        <end position="28"/>
    </location>
</feature>